<organism evidence="1 2">
    <name type="scientific">Nemania bipapillata</name>
    <dbReference type="NCBI Taxonomy" id="110536"/>
    <lineage>
        <taxon>Eukaryota</taxon>
        <taxon>Fungi</taxon>
        <taxon>Dikarya</taxon>
        <taxon>Ascomycota</taxon>
        <taxon>Pezizomycotina</taxon>
        <taxon>Sordariomycetes</taxon>
        <taxon>Xylariomycetidae</taxon>
        <taxon>Xylariales</taxon>
        <taxon>Xylariaceae</taxon>
        <taxon>Nemania</taxon>
    </lineage>
</organism>
<comment type="caution">
    <text evidence="1">The sequence shown here is derived from an EMBL/GenBank/DDBJ whole genome shotgun (WGS) entry which is preliminary data.</text>
</comment>
<protein>
    <submittedName>
        <fullName evidence="1">Uncharacterized protein</fullName>
    </submittedName>
</protein>
<keyword evidence="2" id="KW-1185">Reference proteome</keyword>
<evidence type="ECO:0000313" key="1">
    <source>
        <dbReference type="EMBL" id="KAJ8121818.1"/>
    </source>
</evidence>
<dbReference type="EMBL" id="JAPESX010000340">
    <property type="protein sequence ID" value="KAJ8121818.1"/>
    <property type="molecule type" value="Genomic_DNA"/>
</dbReference>
<sequence>MDHIDWYEFSTTDPVKVPYVCGDGPLCDGDEFFDFPRRQGWELGQSESLAQLAERVQAWLFFGLLAVVGIPPEACINSNTGERLVCTKTLPDYLNFSKHTAEHGDLLLSQLVPAVSKAETVILEELIPLIKNYEALESLDLWTSKPYAILFSVDTLLDSIKYALASIPKQCRIPKQPQISNRSRTSKLSIIPQEFEMFGGATVSFALGNLRPKSLFPELTEGVARSLLQTGRCGSLARRLNFTSSKLYHLMSLPNSQEREDHSLCSKTSCGYFNVNPTSYRTRHTEDCFMCDEVGALESELVDLIRKNEVPVIQSTMHSNGTVTIRVEKMTKGVDYIAISHVWAGGLGNFVGNKLPQCQLQAIHKDVGDTMVSRFSTVLPDCRVVRSWYPSILKPRRPGRPGWFSSSPTSTTFRYWIDTLCVPTSHSSERKSAISSMGRIYAGAAAVLVLDPELRNVSYDQLGATRAKVLIEASPWMARSWPLQEAALANEIYVKFAKGSIRFKHEHLGIETTLRSLPNQESVRKRLTWLSFKPLEEWCVAGDPLPYTPNSDFVNAWNLLAKRTTSHPEDVPAIFAALIHKSAGEILSIDATHRTWALLDSVGAMPLDILCVEQESHFPRWAPRLPGSSKPVPALDTKFGTLERIAGGFHLQLAQTSTQALICPKGLSFSGGYFLLRDNHIQQSFLVYLPAPPDTCSIAKADHVEVDESHLVLILHKKLSGSLSSYGVLCKIQGQAGDTLRVRLLSNTITWRYHHDREQLPAYETRECLSADPSCSILFEMGKSI</sequence>
<proteinExistence type="predicted"/>
<accession>A0ACC2J2W8</accession>
<reference evidence="1" key="1">
    <citation type="submission" date="2022-11" db="EMBL/GenBank/DDBJ databases">
        <title>Genome Sequence of Nemania bipapillata.</title>
        <authorList>
            <person name="Buettner E."/>
        </authorList>
    </citation>
    <scope>NUCLEOTIDE SEQUENCE</scope>
    <source>
        <strain evidence="1">CP14</strain>
    </source>
</reference>
<gene>
    <name evidence="1" type="ORF">ONZ43_g1828</name>
</gene>
<evidence type="ECO:0000313" key="2">
    <source>
        <dbReference type="Proteomes" id="UP001153334"/>
    </source>
</evidence>
<name>A0ACC2J2W8_9PEZI</name>
<dbReference type="Proteomes" id="UP001153334">
    <property type="component" value="Unassembled WGS sequence"/>
</dbReference>